<proteinExistence type="predicted"/>
<dbReference type="AlphaFoldDB" id="A0A166TC18"/>
<gene>
    <name evidence="2" type="ORF">FIBSPDRAFT_814728</name>
</gene>
<dbReference type="OrthoDB" id="3027208at2759"/>
<organism evidence="2">
    <name type="scientific">Athelia psychrophila</name>
    <dbReference type="NCBI Taxonomy" id="1759441"/>
    <lineage>
        <taxon>Eukaryota</taxon>
        <taxon>Fungi</taxon>
        <taxon>Dikarya</taxon>
        <taxon>Basidiomycota</taxon>
        <taxon>Agaricomycotina</taxon>
        <taxon>Agaricomycetes</taxon>
        <taxon>Agaricomycetidae</taxon>
        <taxon>Atheliales</taxon>
        <taxon>Atheliaceae</taxon>
        <taxon>Athelia</taxon>
    </lineage>
</organism>
<protein>
    <recommendedName>
        <fullName evidence="3">BTB domain-containing protein</fullName>
    </recommendedName>
</protein>
<sequence length="380" mass="42543">MSTSDRLPTLKRKRAEDESLREGSTTPAPLVRSDIWYDDGNVVLQAGCTQFKLYRGILGENSSVFKDMVSFPQPPLVDTDLVDGCPVVHLSDSAEDVKYVLQSICQRKYMSFGEKLSLAVLSAFIRLGRKYDIRDLYIEALKRLYIQFPILEGELVIEWTVVQEPASLFELITFARTTGMLSILPDVLYTCCQKYSASEIIGGINGTDGSISSLRTEDQLTCLAGHRAICKSQLQTTYSWIYGNLAPGCITGAHCRVARRKFLLAHFTLLAPSPIGGLDLWGHRKFPTLQMCQFCIEYAKKKHANGRVEFYGLLPGLFDLPPWVELLKEREELNKIAFRPCCIHTQGCGSQAGATNPNRSISTNSAWTKLCELITFRAFT</sequence>
<accession>A0A166TC18</accession>
<reference evidence="2" key="1">
    <citation type="journal article" date="2016" name="Mol. Biol. Evol.">
        <title>Comparative Genomics of Early-Diverging Mushroom-Forming Fungi Provides Insights into the Origins of Lignocellulose Decay Capabilities.</title>
        <authorList>
            <person name="Nagy L.G."/>
            <person name="Riley R."/>
            <person name="Tritt A."/>
            <person name="Adam C."/>
            <person name="Daum C."/>
            <person name="Floudas D."/>
            <person name="Sun H."/>
            <person name="Yadav J.S."/>
            <person name="Pangilinan J."/>
            <person name="Larsson K.H."/>
            <person name="Matsuura K."/>
            <person name="Barry K."/>
            <person name="Labutti K."/>
            <person name="Kuo R."/>
            <person name="Ohm R.A."/>
            <person name="Bhattacharya S.S."/>
            <person name="Shirouzu T."/>
            <person name="Yoshinaga Y."/>
            <person name="Martin F.M."/>
            <person name="Grigoriev I.V."/>
            <person name="Hibbett D.S."/>
        </authorList>
    </citation>
    <scope>NUCLEOTIDE SEQUENCE [LARGE SCALE GENOMIC DNA]</scope>
    <source>
        <strain evidence="2">CBS 109695</strain>
    </source>
</reference>
<dbReference type="EMBL" id="KV417493">
    <property type="protein sequence ID" value="KZP30453.1"/>
    <property type="molecule type" value="Genomic_DNA"/>
</dbReference>
<evidence type="ECO:0000313" key="2">
    <source>
        <dbReference type="EMBL" id="KZP30453.1"/>
    </source>
</evidence>
<feature type="region of interest" description="Disordered" evidence="1">
    <location>
        <begin position="1"/>
        <end position="26"/>
    </location>
</feature>
<dbReference type="STRING" id="436010.A0A166TC18"/>
<evidence type="ECO:0008006" key="3">
    <source>
        <dbReference type="Google" id="ProtNLM"/>
    </source>
</evidence>
<evidence type="ECO:0000256" key="1">
    <source>
        <dbReference type="SAM" id="MobiDB-lite"/>
    </source>
</evidence>
<name>A0A166TC18_9AGAM</name>